<dbReference type="GO" id="GO:0046872">
    <property type="term" value="F:metal ion binding"/>
    <property type="evidence" value="ECO:0007669"/>
    <property type="project" value="UniProtKB-KW"/>
</dbReference>
<dbReference type="SUPFAM" id="SSF56529">
    <property type="entry name" value="FAH"/>
    <property type="match status" value="1"/>
</dbReference>
<dbReference type="OrthoDB" id="411064at2759"/>
<gene>
    <name evidence="5" type="primary">LOC111136766</name>
</gene>
<evidence type="ECO:0000256" key="2">
    <source>
        <dbReference type="ARBA" id="ARBA00022723"/>
    </source>
</evidence>
<feature type="domain" description="Fumarylacetoacetase-like C-terminal" evidence="3">
    <location>
        <begin position="91"/>
        <end position="298"/>
    </location>
</feature>
<dbReference type="KEGG" id="cvn:111136766"/>
<protein>
    <submittedName>
        <fullName evidence="5">Fumarylacetoacetate hydrolase domain-containing protein 2-like</fullName>
    </submittedName>
</protein>
<dbReference type="InterPro" id="IPR051121">
    <property type="entry name" value="FAH"/>
</dbReference>
<sequence>MKTACEIMRFVQFTRDGDQKLGLEIGDGKDLVDLNAWNSEIPTNLRSFVEGGDENLKIVRSLLDNNRKEIENYTVPRDSVKIQAPITNPEKIVCIGMNYRDHCLEQNAPVPQEPVVFSKFPSCIIGPYDDLPYPKETQKLDWEVELAFIIGKEAKHVQIQHAMDYIFGFTVALDVSARDWQIGKNGGQVLLGKAMDGFCPLGPVVVTKEDINDVHNLGIRCKVNNVLKQNGNTNQLVHNSAAIVAHISRFITLKPGDVILTGTPPGVGFTRNPPEFLWPGDIVECEIDNIGKISNRVVL</sequence>
<dbReference type="InterPro" id="IPR011234">
    <property type="entry name" value="Fumarylacetoacetase-like_C"/>
</dbReference>
<dbReference type="RefSeq" id="XP_022343573.1">
    <property type="nucleotide sequence ID" value="XM_022487865.1"/>
</dbReference>
<dbReference type="InterPro" id="IPR036663">
    <property type="entry name" value="Fumarylacetoacetase_C_sf"/>
</dbReference>
<keyword evidence="4" id="KW-1185">Reference proteome</keyword>
<dbReference type="PANTHER" id="PTHR42796">
    <property type="entry name" value="FUMARYLACETOACETATE HYDROLASE DOMAIN-CONTAINING PROTEIN 2A-RELATED"/>
    <property type="match status" value="1"/>
</dbReference>
<proteinExistence type="inferred from homology"/>
<dbReference type="FunFam" id="3.90.850.10:FF:000002">
    <property type="entry name" value="2-hydroxyhepta-2,4-diene-1,7-dioate isomerase"/>
    <property type="match status" value="1"/>
</dbReference>
<dbReference type="GO" id="GO:0050163">
    <property type="term" value="F:oxaloacetate tautomerase activity"/>
    <property type="evidence" value="ECO:0007669"/>
    <property type="project" value="UniProtKB-ARBA"/>
</dbReference>
<evidence type="ECO:0000313" key="4">
    <source>
        <dbReference type="Proteomes" id="UP000694844"/>
    </source>
</evidence>
<evidence type="ECO:0000259" key="3">
    <source>
        <dbReference type="Pfam" id="PF01557"/>
    </source>
</evidence>
<evidence type="ECO:0000256" key="1">
    <source>
        <dbReference type="ARBA" id="ARBA00010211"/>
    </source>
</evidence>
<dbReference type="AlphaFoldDB" id="A0A8B8EV74"/>
<name>A0A8B8EV74_CRAVI</name>
<dbReference type="PANTHER" id="PTHR42796:SF4">
    <property type="entry name" value="FUMARYLACETOACETATE HYDROLASE DOMAIN-CONTAINING PROTEIN 2A"/>
    <property type="match status" value="1"/>
</dbReference>
<dbReference type="Gene3D" id="3.90.850.10">
    <property type="entry name" value="Fumarylacetoacetase-like, C-terminal domain"/>
    <property type="match status" value="1"/>
</dbReference>
<evidence type="ECO:0000313" key="5">
    <source>
        <dbReference type="RefSeq" id="XP_022343573.1"/>
    </source>
</evidence>
<reference evidence="5" key="1">
    <citation type="submission" date="2025-08" db="UniProtKB">
        <authorList>
            <consortium name="RefSeq"/>
        </authorList>
    </citation>
    <scope>IDENTIFICATION</scope>
    <source>
        <tissue evidence="5">Whole sample</tissue>
    </source>
</reference>
<organism evidence="4 5">
    <name type="scientific">Crassostrea virginica</name>
    <name type="common">Eastern oyster</name>
    <dbReference type="NCBI Taxonomy" id="6565"/>
    <lineage>
        <taxon>Eukaryota</taxon>
        <taxon>Metazoa</taxon>
        <taxon>Spiralia</taxon>
        <taxon>Lophotrochozoa</taxon>
        <taxon>Mollusca</taxon>
        <taxon>Bivalvia</taxon>
        <taxon>Autobranchia</taxon>
        <taxon>Pteriomorphia</taxon>
        <taxon>Ostreida</taxon>
        <taxon>Ostreoidea</taxon>
        <taxon>Ostreidae</taxon>
        <taxon>Crassostrea</taxon>
    </lineage>
</organism>
<comment type="similarity">
    <text evidence="1">Belongs to the FAH family.</text>
</comment>
<dbReference type="GeneID" id="111136766"/>
<dbReference type="Pfam" id="PF01557">
    <property type="entry name" value="FAA_hydrolase"/>
    <property type="match status" value="1"/>
</dbReference>
<accession>A0A8B8EV74</accession>
<keyword evidence="2" id="KW-0479">Metal-binding</keyword>
<dbReference type="Proteomes" id="UP000694844">
    <property type="component" value="Chromosome 5"/>
</dbReference>
<dbReference type="GO" id="GO:0006107">
    <property type="term" value="P:oxaloacetate metabolic process"/>
    <property type="evidence" value="ECO:0007669"/>
    <property type="project" value="UniProtKB-ARBA"/>
</dbReference>